<feature type="repeat" description="PPR" evidence="2">
    <location>
        <begin position="296"/>
        <end position="330"/>
    </location>
</feature>
<feature type="compositionally biased region" description="Low complexity" evidence="3">
    <location>
        <begin position="607"/>
        <end position="617"/>
    </location>
</feature>
<reference evidence="5" key="1">
    <citation type="submission" date="2018-02" db="EMBL/GenBank/DDBJ databases">
        <authorList>
            <person name="Cohen D.B."/>
            <person name="Kent A.D."/>
        </authorList>
    </citation>
    <scope>NUCLEOTIDE SEQUENCE</scope>
</reference>
<organism evidence="5">
    <name type="scientific">Fagus sylvatica</name>
    <name type="common">Beechnut</name>
    <dbReference type="NCBI Taxonomy" id="28930"/>
    <lineage>
        <taxon>Eukaryota</taxon>
        <taxon>Viridiplantae</taxon>
        <taxon>Streptophyta</taxon>
        <taxon>Embryophyta</taxon>
        <taxon>Tracheophyta</taxon>
        <taxon>Spermatophyta</taxon>
        <taxon>Magnoliopsida</taxon>
        <taxon>eudicotyledons</taxon>
        <taxon>Gunneridae</taxon>
        <taxon>Pentapetalae</taxon>
        <taxon>rosids</taxon>
        <taxon>fabids</taxon>
        <taxon>Fagales</taxon>
        <taxon>Fagaceae</taxon>
        <taxon>Fagus</taxon>
    </lineage>
</organism>
<dbReference type="Pfam" id="PF26631">
    <property type="entry name" value="DUF8204"/>
    <property type="match status" value="1"/>
</dbReference>
<dbReference type="PROSITE" id="PS51375">
    <property type="entry name" value="PPR"/>
    <property type="match status" value="3"/>
</dbReference>
<dbReference type="InterPro" id="IPR036128">
    <property type="entry name" value="Plus3-like_sf"/>
</dbReference>
<dbReference type="InterPro" id="IPR058517">
    <property type="entry name" value="DUF8204"/>
</dbReference>
<feature type="repeat" description="PPR" evidence="2">
    <location>
        <begin position="225"/>
        <end position="259"/>
    </location>
</feature>
<proteinExistence type="predicted"/>
<dbReference type="InterPro" id="IPR004343">
    <property type="entry name" value="Plus-3_dom"/>
</dbReference>
<dbReference type="InterPro" id="IPR036885">
    <property type="entry name" value="SWIB_MDM2_dom_sf"/>
</dbReference>
<dbReference type="PANTHER" id="PTHR46695:SF5">
    <property type="entry name" value="RNA POLYMERASE-ASSOCIATED PROTEIN RTF1 HOMOLOG"/>
    <property type="match status" value="1"/>
</dbReference>
<evidence type="ECO:0000256" key="1">
    <source>
        <dbReference type="ARBA" id="ARBA00022737"/>
    </source>
</evidence>
<feature type="repeat" description="PPR" evidence="2">
    <location>
        <begin position="362"/>
        <end position="396"/>
    </location>
</feature>
<dbReference type="SUPFAM" id="SSF159042">
    <property type="entry name" value="Plus3-like"/>
    <property type="match status" value="1"/>
</dbReference>
<evidence type="ECO:0000256" key="3">
    <source>
        <dbReference type="SAM" id="MobiDB-lite"/>
    </source>
</evidence>
<evidence type="ECO:0000259" key="4">
    <source>
        <dbReference type="PROSITE" id="PS51925"/>
    </source>
</evidence>
<dbReference type="Gene3D" id="1.10.245.10">
    <property type="entry name" value="SWIB/MDM2 domain"/>
    <property type="match status" value="1"/>
</dbReference>
<feature type="compositionally biased region" description="Basic residues" evidence="3">
    <location>
        <begin position="619"/>
        <end position="630"/>
    </location>
</feature>
<dbReference type="SMART" id="SM00719">
    <property type="entry name" value="Plus3"/>
    <property type="match status" value="1"/>
</dbReference>
<dbReference type="SUPFAM" id="SSF47592">
    <property type="entry name" value="SWIB/MDM2 domain"/>
    <property type="match status" value="1"/>
</dbReference>
<dbReference type="Pfam" id="PF13041">
    <property type="entry name" value="PPR_2"/>
    <property type="match status" value="2"/>
</dbReference>
<protein>
    <recommendedName>
        <fullName evidence="4">DM2 domain-containing protein</fullName>
    </recommendedName>
</protein>
<dbReference type="NCBIfam" id="TIGR00756">
    <property type="entry name" value="PPR"/>
    <property type="match status" value="3"/>
</dbReference>
<dbReference type="Gene3D" id="1.25.40.10">
    <property type="entry name" value="Tetratricopeptide repeat domain"/>
    <property type="match status" value="4"/>
</dbReference>
<accession>A0A2N9FP24</accession>
<dbReference type="Pfam" id="PF01535">
    <property type="entry name" value="PPR"/>
    <property type="match status" value="2"/>
</dbReference>
<gene>
    <name evidence="5" type="ORF">FSB_LOCUS16732</name>
</gene>
<evidence type="ECO:0000256" key="2">
    <source>
        <dbReference type="PROSITE-ProRule" id="PRU00708"/>
    </source>
</evidence>
<feature type="region of interest" description="Disordered" evidence="3">
    <location>
        <begin position="697"/>
        <end position="748"/>
    </location>
</feature>
<dbReference type="PANTHER" id="PTHR46695">
    <property type="entry name" value="ZINC FINGER CCCH DOMAIN-CONTAINING PROTEIN 44-RELATED"/>
    <property type="match status" value="1"/>
</dbReference>
<evidence type="ECO:0000313" key="5">
    <source>
        <dbReference type="EMBL" id="SPC88850.1"/>
    </source>
</evidence>
<dbReference type="InterPro" id="IPR011990">
    <property type="entry name" value="TPR-like_helical_dom_sf"/>
</dbReference>
<feature type="domain" description="DM2" evidence="4">
    <location>
        <begin position="651"/>
        <end position="737"/>
    </location>
</feature>
<feature type="region of interest" description="Disordered" evidence="3">
    <location>
        <begin position="889"/>
        <end position="927"/>
    </location>
</feature>
<dbReference type="InterPro" id="IPR002885">
    <property type="entry name" value="PPR_rpt"/>
</dbReference>
<dbReference type="GO" id="GO:0003677">
    <property type="term" value="F:DNA binding"/>
    <property type="evidence" value="ECO:0007669"/>
    <property type="project" value="InterPro"/>
</dbReference>
<dbReference type="InterPro" id="IPR003121">
    <property type="entry name" value="SWIB_MDM2_domain"/>
</dbReference>
<dbReference type="Gene3D" id="3.90.70.200">
    <property type="entry name" value="Plus-3 domain"/>
    <property type="match status" value="1"/>
</dbReference>
<feature type="compositionally biased region" description="Low complexity" evidence="3">
    <location>
        <begin position="635"/>
        <end position="644"/>
    </location>
</feature>
<sequence length="971" mass="111109">MIVKRIAPTKPIINLLLLHHHLHPLSTNCTHPPQLSNPITTISPLNPDHLLRVCTILYQQQDSPDPRLHSKLRTCQSQFDHDDHLTHEFFLQVCNKFPYSWRPVYRFFQYTEANPCSRFTHTSVSFNKLLNVIGKSKNIELFWEVLHEMGRRHLVNDKTFRIALNTLAAARELKKCVEFFHSMNACGYEYSLETLNKVVETLCGNSLVEEAKFVVAKLKEWIKPSGVTYMYLIKGFCDVGDLVEASKVWNLMVDEGFQPDIDAVEKMMETYFKINRYDEALKLFQMMRTKRMDDLSLSTYRLVIEWMCKRGKIAQAYMVFEEMREREIQADNLTLASLIYGLLARGRVREAYRIAEGIEKPDVNVYHGLIKGLLKLRRASEATQVFREMIKRGCEPTMHTYIMLLQGHLGKRGRKGTDPLVNFETIFVGGLVKAGKSLEASKYVERSLRSGLEVPRFDYNKFLHYYSNEDGVVMFEEVAMKLREVGSVDLADIFESNVCGQFNEILLLFCILLGDVLRLTILLVLIVMRRSFELRVDEIVGQVDFDDKSSWEYLFKDYWIDLKERLSLTLDQLDQAKNPWKGSDVLTGKQESPDELYVANNDEGSDSDSSSGNIEISNSKRRRGKKRLKPRSKEANSSASATTTGSGGPSTVDNAEWTSKELLEFVMHMKNGDRSVLSQFDVQALLLEYIKRNKLHDPRRKEDSQADDLQGSVVDTETSQLETDGNSDSLVKAGRDKKRKTRKKGDERGLQSNLDDYAAIDNHIINLIYLRRNLVDELIEDMEKFHDKVVGSFVRIRISGSGPKQDLYRLVPVVGSCKAAEPYEVVPSYIVGETELEASKEGRSLTDFKYACVGYSVNLDKDSSSDQQNKQAELPFCVGLEVLLDRRPADHTHSPAPAPANGHKSEEDGRTLPQPQPRPYRPPVTAGDEYLNRFKRNATLVASGVARNLNRVCIYVKQSFDDILYPYRRRK</sequence>
<dbReference type="AlphaFoldDB" id="A0A2N9FP24"/>
<feature type="compositionally biased region" description="Polar residues" evidence="3">
    <location>
        <begin position="713"/>
        <end position="729"/>
    </location>
</feature>
<keyword evidence="1" id="KW-0677">Repeat</keyword>
<name>A0A2N9FP24_FAGSY</name>
<dbReference type="PROSITE" id="PS51925">
    <property type="entry name" value="SWIB_MDM2"/>
    <property type="match status" value="1"/>
</dbReference>
<feature type="region of interest" description="Disordered" evidence="3">
    <location>
        <begin position="581"/>
        <end position="654"/>
    </location>
</feature>
<dbReference type="EMBL" id="OIVN01001024">
    <property type="protein sequence ID" value="SPC88850.1"/>
    <property type="molecule type" value="Genomic_DNA"/>
</dbReference>